<organism evidence="5 6">
    <name type="scientific">Perkinsus olseni</name>
    <name type="common">Perkinsus atlanticus</name>
    <dbReference type="NCBI Taxonomy" id="32597"/>
    <lineage>
        <taxon>Eukaryota</taxon>
        <taxon>Sar</taxon>
        <taxon>Alveolata</taxon>
        <taxon>Perkinsozoa</taxon>
        <taxon>Perkinsea</taxon>
        <taxon>Perkinsida</taxon>
        <taxon>Perkinsidae</taxon>
        <taxon>Perkinsus</taxon>
    </lineage>
</organism>
<evidence type="ECO:0000259" key="3">
    <source>
        <dbReference type="PROSITE" id="PS50158"/>
    </source>
</evidence>
<dbReference type="InterPro" id="IPR001878">
    <property type="entry name" value="Znf_CCHC"/>
</dbReference>
<dbReference type="InterPro" id="IPR050951">
    <property type="entry name" value="Retrovirus_Pol_polyprotein"/>
</dbReference>
<feature type="compositionally biased region" description="Low complexity" evidence="2">
    <location>
        <begin position="273"/>
        <end position="283"/>
    </location>
</feature>
<feature type="region of interest" description="Disordered" evidence="2">
    <location>
        <begin position="253"/>
        <end position="298"/>
    </location>
</feature>
<keyword evidence="1" id="KW-0862">Zinc</keyword>
<dbReference type="SMART" id="SM00343">
    <property type="entry name" value="ZnF_C2HC"/>
    <property type="match status" value="1"/>
</dbReference>
<feature type="region of interest" description="Disordered" evidence="2">
    <location>
        <begin position="1"/>
        <end position="20"/>
    </location>
</feature>
<dbReference type="Gene3D" id="3.10.10.10">
    <property type="entry name" value="HIV Type 1 Reverse Transcriptase, subunit A, domain 1"/>
    <property type="match status" value="1"/>
</dbReference>
<dbReference type="GO" id="GO:0008270">
    <property type="term" value="F:zinc ion binding"/>
    <property type="evidence" value="ECO:0007669"/>
    <property type="project" value="UniProtKB-KW"/>
</dbReference>
<evidence type="ECO:0000256" key="1">
    <source>
        <dbReference type="PROSITE-ProRule" id="PRU00047"/>
    </source>
</evidence>
<dbReference type="PROSITE" id="PS50158">
    <property type="entry name" value="ZF_CCHC"/>
    <property type="match status" value="1"/>
</dbReference>
<dbReference type="InterPro" id="IPR036875">
    <property type="entry name" value="Znf_CCHC_sf"/>
</dbReference>
<evidence type="ECO:0000313" key="6">
    <source>
        <dbReference type="Proteomes" id="UP000574390"/>
    </source>
</evidence>
<dbReference type="Gene3D" id="3.30.420.10">
    <property type="entry name" value="Ribonuclease H-like superfamily/Ribonuclease H"/>
    <property type="match status" value="2"/>
</dbReference>
<protein>
    <submittedName>
        <fullName evidence="5">Uncharacterized protein</fullName>
    </submittedName>
</protein>
<dbReference type="GO" id="GO:0015074">
    <property type="term" value="P:DNA integration"/>
    <property type="evidence" value="ECO:0007669"/>
    <property type="project" value="InterPro"/>
</dbReference>
<evidence type="ECO:0000256" key="2">
    <source>
        <dbReference type="SAM" id="MobiDB-lite"/>
    </source>
</evidence>
<dbReference type="PROSITE" id="PS50994">
    <property type="entry name" value="INTEGRASE"/>
    <property type="match status" value="1"/>
</dbReference>
<dbReference type="InterPro" id="IPR043502">
    <property type="entry name" value="DNA/RNA_pol_sf"/>
</dbReference>
<dbReference type="InterPro" id="IPR001584">
    <property type="entry name" value="Integrase_cat-core"/>
</dbReference>
<dbReference type="SUPFAM" id="SSF56672">
    <property type="entry name" value="DNA/RNA polymerases"/>
    <property type="match status" value="1"/>
</dbReference>
<feature type="compositionally biased region" description="Low complexity" evidence="2">
    <location>
        <begin position="48"/>
        <end position="60"/>
    </location>
</feature>
<dbReference type="Gene3D" id="3.30.70.270">
    <property type="match status" value="1"/>
</dbReference>
<evidence type="ECO:0000259" key="4">
    <source>
        <dbReference type="PROSITE" id="PS50994"/>
    </source>
</evidence>
<dbReference type="EMBL" id="JABANM010001974">
    <property type="protein sequence ID" value="KAF4753363.1"/>
    <property type="molecule type" value="Genomic_DNA"/>
</dbReference>
<reference evidence="5 6" key="1">
    <citation type="submission" date="2020-04" db="EMBL/GenBank/DDBJ databases">
        <title>Perkinsus olseni comparative genomics.</title>
        <authorList>
            <person name="Bogema D.R."/>
        </authorList>
    </citation>
    <scope>NUCLEOTIDE SEQUENCE [LARGE SCALE GENOMIC DNA]</scope>
    <source>
        <strain evidence="5">ATCC PRA-205</strain>
    </source>
</reference>
<dbReference type="InterPro" id="IPR036397">
    <property type="entry name" value="RNaseH_sf"/>
</dbReference>
<dbReference type="Gene3D" id="4.10.60.10">
    <property type="entry name" value="Zinc finger, CCHC-type"/>
    <property type="match status" value="1"/>
</dbReference>
<dbReference type="Proteomes" id="UP000574390">
    <property type="component" value="Unassembled WGS sequence"/>
</dbReference>
<dbReference type="SUPFAM" id="SSF57756">
    <property type="entry name" value="Retrovirus zinc finger-like domains"/>
    <property type="match status" value="1"/>
</dbReference>
<keyword evidence="1" id="KW-0863">Zinc-finger</keyword>
<dbReference type="SUPFAM" id="SSF53098">
    <property type="entry name" value="Ribonuclease H-like"/>
    <property type="match status" value="1"/>
</dbReference>
<feature type="domain" description="CCHC-type" evidence="3">
    <location>
        <begin position="323"/>
        <end position="338"/>
    </location>
</feature>
<keyword evidence="1" id="KW-0479">Metal-binding</keyword>
<feature type="region of interest" description="Disordered" evidence="2">
    <location>
        <begin position="30"/>
        <end position="60"/>
    </location>
</feature>
<dbReference type="InterPro" id="IPR012337">
    <property type="entry name" value="RNaseH-like_sf"/>
</dbReference>
<gene>
    <name evidence="5" type="ORF">FOZ62_021553</name>
</gene>
<accession>A0A7J6U725</accession>
<evidence type="ECO:0000313" key="5">
    <source>
        <dbReference type="EMBL" id="KAF4753363.1"/>
    </source>
</evidence>
<dbReference type="InterPro" id="IPR055475">
    <property type="entry name" value="DUF7047"/>
</dbReference>
<feature type="non-terminal residue" evidence="5">
    <location>
        <position position="1"/>
    </location>
</feature>
<name>A0A7J6U725_PEROL</name>
<proteinExistence type="predicted"/>
<comment type="caution">
    <text evidence="5">The sequence shown here is derived from an EMBL/GenBank/DDBJ whole genome shotgun (WGS) entry which is preliminary data.</text>
</comment>
<dbReference type="Pfam" id="PF23088">
    <property type="entry name" value="DUF7047"/>
    <property type="match status" value="1"/>
</dbReference>
<dbReference type="PANTHER" id="PTHR37984:SF5">
    <property type="entry name" value="PROTEIN NYNRIN-LIKE"/>
    <property type="match status" value="1"/>
</dbReference>
<dbReference type="Pfam" id="PF00665">
    <property type="entry name" value="rve"/>
    <property type="match status" value="1"/>
</dbReference>
<sequence>MSRSSIGDLGNVGDADDMVPRPQVDYAFMAGEDDAVVDDAQPRDQHQAAEGVAAGQVGDAAAQAPGAAPLDAAAAEGGAPQVVGAAEGVVAERDNSDKALQLERFSGSKTGISLTDAARIVDYHVLPPTPREAVTEIWSALGKAYGLTPNQAVHKLRTVQFEVGTTHIDDLASRIAEWSELAWPFLSPRDRDCVAASIFWGALPKTAQVKHAYAQVSSHHPDGRVTMVESVEICRPLFEDEHDDTVELGMIAQSSSSSHHSSHRSTPYGRSGGSSRRGFSSAGKGKGRGKGRPGGTSAANQLVSLLQSVLQGDNGGSAAVVTCYRCGERGHKANVCPRTNRPSKVSSLVILEDVCDRLFLLDSGCSLSTFDASTATALTRASADPVDHSFSNLQGIPGKLPVQLCAGQLDVLGVTLTRWGIAASFPSVSGLHLSGLLGLDFIRAQGGLVVSFIADGWPCYSFGPRSTPSLTSPSPPICFSSAPALPVSVGIQVCDGFDCSTTTASLDIGTVRGSHVITDVVETGDFILRQHSPLSGATPAYWEVEWKWLDGVPSRHIMIPDYNVREKFAPRLVDQWQAALEEWITLGWLEPTEISLLQATSPLVLVPQEHKVSTPVRPCIDLSWVNDRIRSLPNELRSGPVACPEHIRRWRAFPGNPEDLFLVDLKKAFLQIHICPQQTYWLGLRLRWKHPEGFRMLRLPFGLSISPKCLEVCLDRVLQPFRDRLDKYLDDIVLPRELLTHVRDLLASNGFPTKEPEPLLSSRVLGLQCDPSGRWHRRGPVPSLEVFTRRGVHQWAGKYVAHHPVVGWPRAAFSALKRLACVRHDGSSAQWDAPLDDYQLAACNSLQAALFQSGDTATGAWKYCPSDPWLLFTDSSQHAYGSVLKIGPIVVEDSTHLRKPGDRRHINLAELDALVRGLQLVEKYIRALSWTTRLPLTICCDNSSAVSWVTRHLQKHWRAVGGLNATLVENRLRVLRDTATALRLDITVRHVDSASNIADPLSRIPRYCILRPVDLPASSTDCLPAFLGDQSTAPPRDAHGRLILTDKRALTVLAQALHHHEGSPALHDRLRELVSYPALRAFCRDFVRSCPTCSLSKVTVSAAVDAGLADRPELPRTHSPWVGVHMDIVGPYKEYELYVVTLVDNFSGYLLTRVTKSMPTSQVASALLRTVFECFNTVPRTVYHDGGSQFTSAEFLSTLNWMHASSVPSPVASSWVNGKVERVHRVLNERVRSASATDLSFGLFKTTIAKATSMFNTATTRRTGRTPHSLVFSFPPWPYPEVDPVFRPPEESVDTITDADYPDSAPPLPRLRSGRLPAVGEIWLVRRFGKQK</sequence>
<dbReference type="InterPro" id="IPR043128">
    <property type="entry name" value="Rev_trsase/Diguanyl_cyclase"/>
</dbReference>
<feature type="domain" description="Integrase catalytic" evidence="4">
    <location>
        <begin position="1116"/>
        <end position="1275"/>
    </location>
</feature>
<dbReference type="PANTHER" id="PTHR37984">
    <property type="entry name" value="PROTEIN CBG26694"/>
    <property type="match status" value="1"/>
</dbReference>
<dbReference type="GO" id="GO:0003676">
    <property type="term" value="F:nucleic acid binding"/>
    <property type="evidence" value="ECO:0007669"/>
    <property type="project" value="InterPro"/>
</dbReference>